<comment type="function">
    <text evidence="9">May catalyze the final step in cell wall teichoic acid biosynthesis, the transfer of the anionic cell wall polymers (APs) from their lipid-linked precursor to the cell wall peptidoglycan (PG).</text>
</comment>
<evidence type="ECO:0000313" key="11">
    <source>
        <dbReference type="EMBL" id="OYD57595.1"/>
    </source>
</evidence>
<dbReference type="HAMAP" id="MF_01140">
    <property type="entry name" value="TagU_transferase"/>
    <property type="match status" value="1"/>
</dbReference>
<evidence type="ECO:0000256" key="2">
    <source>
        <dbReference type="ARBA" id="ARBA00022475"/>
    </source>
</evidence>
<keyword evidence="2 9" id="KW-1003">Cell membrane</keyword>
<reference evidence="11 12" key="1">
    <citation type="submission" date="2017-07" db="EMBL/GenBank/DDBJ databases">
        <title>Fictibacillus sp. nov. GDSW-R2A3 Genome sequencing and assembly.</title>
        <authorList>
            <person name="Mayilraj S."/>
        </authorList>
    </citation>
    <scope>NUCLEOTIDE SEQUENCE [LARGE SCALE GENOMIC DNA]</scope>
    <source>
        <strain evidence="11 12">GDSW-R2A3</strain>
    </source>
</reference>
<comment type="similarity">
    <text evidence="1 9">Belongs to the LytR/CpsA/Psr (LCP) family.</text>
</comment>
<dbReference type="NCBIfam" id="TIGR00350">
    <property type="entry name" value="lytR_cpsA_psr"/>
    <property type="match status" value="1"/>
</dbReference>
<sequence>MKRIIIIIGAVLGLLLAGVGGYVYYLYSSTKSAVNEMQETVKIDQPKPELTGEKKRPISILLLGVDERKGDKGRSDTMILITVNPKQESMLMFNIPRDTRMEIVGKGIEDKVNHAYAFGGTQMAMDTVENFLDVKVDYYMKVNMESFRDIVDAVGGVTVNNPFAFKYGGHTFPEGEQHLDGKQALEYSRMRYEDPKGDRGRNDRQRQVISAIINKGASASSITKFDNILEILGDNVKTNMTFDEMKDIQKNYKDARKKVDSTEIIGSGQTINKVWYYIINDEEKARLQTMVAEHLKN</sequence>
<evidence type="ECO:0000259" key="10">
    <source>
        <dbReference type="Pfam" id="PF03816"/>
    </source>
</evidence>
<evidence type="ECO:0000256" key="5">
    <source>
        <dbReference type="ARBA" id="ARBA00022968"/>
    </source>
</evidence>
<keyword evidence="5 9" id="KW-0735">Signal-anchor</keyword>
<evidence type="ECO:0000256" key="6">
    <source>
        <dbReference type="ARBA" id="ARBA00022989"/>
    </source>
</evidence>
<feature type="topological domain" description="Extracellular" evidence="9">
    <location>
        <begin position="25"/>
        <end position="297"/>
    </location>
</feature>
<evidence type="ECO:0000256" key="8">
    <source>
        <dbReference type="ARBA" id="ARBA00023316"/>
    </source>
</evidence>
<dbReference type="EMBL" id="NOII01000003">
    <property type="protein sequence ID" value="OYD57595.1"/>
    <property type="molecule type" value="Genomic_DNA"/>
</dbReference>
<evidence type="ECO:0000256" key="3">
    <source>
        <dbReference type="ARBA" id="ARBA00022679"/>
    </source>
</evidence>
<evidence type="ECO:0000256" key="4">
    <source>
        <dbReference type="ARBA" id="ARBA00022692"/>
    </source>
</evidence>
<dbReference type="Proteomes" id="UP000215059">
    <property type="component" value="Unassembled WGS sequence"/>
</dbReference>
<feature type="topological domain" description="Cytoplasmic" evidence="9">
    <location>
        <begin position="1"/>
        <end position="3"/>
    </location>
</feature>
<dbReference type="GO" id="GO:0016780">
    <property type="term" value="F:phosphotransferase activity, for other substituted phosphate groups"/>
    <property type="evidence" value="ECO:0007669"/>
    <property type="project" value="UniProtKB-UniRule"/>
</dbReference>
<keyword evidence="6 9" id="KW-1133">Transmembrane helix</keyword>
<feature type="domain" description="Cell envelope-related transcriptional attenuator" evidence="10">
    <location>
        <begin position="74"/>
        <end position="216"/>
    </location>
</feature>
<comment type="subcellular location">
    <subcellularLocation>
        <location evidence="9">Cell membrane</location>
        <topology evidence="9">Single-pass type II membrane protein</topology>
    </subcellularLocation>
</comment>
<protein>
    <recommendedName>
        <fullName evidence="9">Polyisoprenyl-teichoic acid--peptidoglycan teichoic acid transferase TagU</fullName>
        <ecNumber evidence="9">2.7.8.-</ecNumber>
    </recommendedName>
</protein>
<accession>A0A235FA41</accession>
<dbReference type="Pfam" id="PF03816">
    <property type="entry name" value="LytR_cpsA_psr"/>
    <property type="match status" value="1"/>
</dbReference>
<keyword evidence="8 9" id="KW-0961">Cell wall biogenesis/degradation</keyword>
<keyword evidence="12" id="KW-1185">Reference proteome</keyword>
<name>A0A235FA41_9BACL</name>
<gene>
    <name evidence="9" type="primary">tagU</name>
    <name evidence="11" type="ORF">CGZ90_13080</name>
</gene>
<proteinExistence type="inferred from homology"/>
<dbReference type="PANTHER" id="PTHR33392:SF6">
    <property type="entry name" value="POLYISOPRENYL-TEICHOIC ACID--PEPTIDOGLYCAN TEICHOIC ACID TRANSFERASE TAGU"/>
    <property type="match status" value="1"/>
</dbReference>
<dbReference type="GO" id="GO:0070726">
    <property type="term" value="P:cell wall assembly"/>
    <property type="evidence" value="ECO:0007669"/>
    <property type="project" value="UniProtKB-UniRule"/>
</dbReference>
<comment type="pathway">
    <text evidence="9">Cell wall biogenesis.</text>
</comment>
<dbReference type="InterPro" id="IPR004474">
    <property type="entry name" value="LytR_CpsA_psr"/>
</dbReference>
<dbReference type="Gene3D" id="3.40.630.190">
    <property type="entry name" value="LCP protein"/>
    <property type="match status" value="1"/>
</dbReference>
<keyword evidence="4 9" id="KW-0812">Transmembrane</keyword>
<keyword evidence="7 9" id="KW-0472">Membrane</keyword>
<evidence type="ECO:0000256" key="9">
    <source>
        <dbReference type="HAMAP-Rule" id="MF_01140"/>
    </source>
</evidence>
<dbReference type="InterPro" id="IPR050922">
    <property type="entry name" value="LytR/CpsA/Psr_CW_biosynth"/>
</dbReference>
<dbReference type="AlphaFoldDB" id="A0A235FA41"/>
<evidence type="ECO:0000313" key="12">
    <source>
        <dbReference type="Proteomes" id="UP000215059"/>
    </source>
</evidence>
<comment type="caution">
    <text evidence="11">The sequence shown here is derived from an EMBL/GenBank/DDBJ whole genome shotgun (WGS) entry which is preliminary data.</text>
</comment>
<dbReference type="InterPro" id="IPR023734">
    <property type="entry name" value="TagU"/>
</dbReference>
<dbReference type="EC" id="2.7.8.-" evidence="9"/>
<organism evidence="11 12">
    <name type="scientific">Fictibacillus aquaticus</name>
    <dbReference type="NCBI Taxonomy" id="2021314"/>
    <lineage>
        <taxon>Bacteria</taxon>
        <taxon>Bacillati</taxon>
        <taxon>Bacillota</taxon>
        <taxon>Bacilli</taxon>
        <taxon>Bacillales</taxon>
        <taxon>Fictibacillaceae</taxon>
        <taxon>Fictibacillus</taxon>
    </lineage>
</organism>
<evidence type="ECO:0000256" key="7">
    <source>
        <dbReference type="ARBA" id="ARBA00023136"/>
    </source>
</evidence>
<dbReference type="RefSeq" id="WP_094252946.1">
    <property type="nucleotide sequence ID" value="NZ_JBHLXL010000001.1"/>
</dbReference>
<dbReference type="OrthoDB" id="27330at2"/>
<keyword evidence="3 9" id="KW-0808">Transferase</keyword>
<evidence type="ECO:0000256" key="1">
    <source>
        <dbReference type="ARBA" id="ARBA00006068"/>
    </source>
</evidence>
<dbReference type="PANTHER" id="PTHR33392">
    <property type="entry name" value="POLYISOPRENYL-TEICHOIC ACID--PEPTIDOGLYCAN TEICHOIC ACID TRANSFERASE TAGU"/>
    <property type="match status" value="1"/>
</dbReference>
<dbReference type="GO" id="GO:0005886">
    <property type="term" value="C:plasma membrane"/>
    <property type="evidence" value="ECO:0007669"/>
    <property type="project" value="UniProtKB-SubCell"/>
</dbReference>